<evidence type="ECO:0000256" key="8">
    <source>
        <dbReference type="ARBA" id="ARBA00023136"/>
    </source>
</evidence>
<dbReference type="InterPro" id="IPR003439">
    <property type="entry name" value="ABC_transporter-like_ATP-bd"/>
</dbReference>
<evidence type="ECO:0000256" key="5">
    <source>
        <dbReference type="ARBA" id="ARBA00022741"/>
    </source>
</evidence>
<dbReference type="SUPFAM" id="SSF52540">
    <property type="entry name" value="P-loop containing nucleoside triphosphate hydrolases"/>
    <property type="match status" value="1"/>
</dbReference>
<dbReference type="Pfam" id="PF00005">
    <property type="entry name" value="ABC_tran"/>
    <property type="match status" value="1"/>
</dbReference>
<evidence type="ECO:0000256" key="9">
    <source>
        <dbReference type="SAM" id="MobiDB-lite"/>
    </source>
</evidence>
<dbReference type="GeneID" id="115735336"/>
<dbReference type="SMART" id="SM00382">
    <property type="entry name" value="AAA"/>
    <property type="match status" value="1"/>
</dbReference>
<feature type="region of interest" description="Disordered" evidence="9">
    <location>
        <begin position="646"/>
        <end position="678"/>
    </location>
</feature>
<comment type="subcellular location">
    <subcellularLocation>
        <location evidence="1">Membrane</location>
        <topology evidence="1">Multi-pass membrane protein</topology>
    </subcellularLocation>
</comment>
<dbReference type="InterPro" id="IPR027417">
    <property type="entry name" value="P-loop_NTPase"/>
</dbReference>
<dbReference type="InterPro" id="IPR013525">
    <property type="entry name" value="ABC2_TM"/>
</dbReference>
<feature type="transmembrane region" description="Helical" evidence="10">
    <location>
        <begin position="513"/>
        <end position="534"/>
    </location>
</feature>
<dbReference type="GO" id="GO:0016020">
    <property type="term" value="C:membrane"/>
    <property type="evidence" value="ECO:0007669"/>
    <property type="project" value="UniProtKB-SubCell"/>
</dbReference>
<accession>A0A8B8NJY1</accession>
<dbReference type="InterPro" id="IPR003593">
    <property type="entry name" value="AAA+_ATPase"/>
</dbReference>
<evidence type="ECO:0000256" key="1">
    <source>
        <dbReference type="ARBA" id="ARBA00004141"/>
    </source>
</evidence>
<dbReference type="CDD" id="cd03213">
    <property type="entry name" value="ABCG_EPDR"/>
    <property type="match status" value="1"/>
</dbReference>
<dbReference type="GO" id="GO:0016887">
    <property type="term" value="F:ATP hydrolysis activity"/>
    <property type="evidence" value="ECO:0007669"/>
    <property type="project" value="InterPro"/>
</dbReference>
<dbReference type="Pfam" id="PF01061">
    <property type="entry name" value="ABC2_membrane"/>
    <property type="match status" value="1"/>
</dbReference>
<dbReference type="InterPro" id="IPR052215">
    <property type="entry name" value="Plant_ABCG"/>
</dbReference>
<dbReference type="Gene3D" id="3.40.50.300">
    <property type="entry name" value="P-loop containing nucleotide triphosphate hydrolases"/>
    <property type="match status" value="1"/>
</dbReference>
<keyword evidence="6" id="KW-0067">ATP-binding</keyword>
<evidence type="ECO:0000256" key="4">
    <source>
        <dbReference type="ARBA" id="ARBA00022692"/>
    </source>
</evidence>
<keyword evidence="4 10" id="KW-0812">Transmembrane</keyword>
<evidence type="ECO:0000259" key="11">
    <source>
        <dbReference type="PROSITE" id="PS50893"/>
    </source>
</evidence>
<evidence type="ECO:0000256" key="2">
    <source>
        <dbReference type="ARBA" id="ARBA00005814"/>
    </source>
</evidence>
<reference evidence="13" key="1">
    <citation type="submission" date="2025-08" db="UniProtKB">
        <authorList>
            <consortium name="RefSeq"/>
        </authorList>
    </citation>
    <scope>IDENTIFICATION</scope>
    <source>
        <tissue evidence="13">Leaf</tissue>
    </source>
</reference>
<keyword evidence="3" id="KW-0813">Transport</keyword>
<name>A0A8B8NJY1_9MYRT</name>
<feature type="transmembrane region" description="Helical" evidence="10">
    <location>
        <begin position="449"/>
        <end position="474"/>
    </location>
</feature>
<protein>
    <submittedName>
        <fullName evidence="13">ABC transporter G family member 15-like isoform X4</fullName>
    </submittedName>
</protein>
<feature type="transmembrane region" description="Helical" evidence="10">
    <location>
        <begin position="409"/>
        <end position="429"/>
    </location>
</feature>
<dbReference type="Proteomes" id="UP000827889">
    <property type="component" value="Chromosome 8"/>
</dbReference>
<comment type="similarity">
    <text evidence="2">Belongs to the ABC transporter superfamily. ABCG family. Eye pigment precursor importer (TC 3.A.1.204) subfamily.</text>
</comment>
<dbReference type="GO" id="GO:0009651">
    <property type="term" value="P:response to salt stress"/>
    <property type="evidence" value="ECO:0007669"/>
    <property type="project" value="UniProtKB-ARBA"/>
</dbReference>
<dbReference type="AlphaFoldDB" id="A0A8B8NJY1"/>
<evidence type="ECO:0000256" key="7">
    <source>
        <dbReference type="ARBA" id="ARBA00022989"/>
    </source>
</evidence>
<organism evidence="12 13">
    <name type="scientific">Rhodamnia argentea</name>
    <dbReference type="NCBI Taxonomy" id="178133"/>
    <lineage>
        <taxon>Eukaryota</taxon>
        <taxon>Viridiplantae</taxon>
        <taxon>Streptophyta</taxon>
        <taxon>Embryophyta</taxon>
        <taxon>Tracheophyta</taxon>
        <taxon>Spermatophyta</taxon>
        <taxon>Magnoliopsida</taxon>
        <taxon>eudicotyledons</taxon>
        <taxon>Gunneridae</taxon>
        <taxon>Pentapetalae</taxon>
        <taxon>rosids</taxon>
        <taxon>malvids</taxon>
        <taxon>Myrtales</taxon>
        <taxon>Myrtaceae</taxon>
        <taxon>Myrtoideae</taxon>
        <taxon>Myrteae</taxon>
        <taxon>Australasian group</taxon>
        <taxon>Rhodamnia</taxon>
    </lineage>
</organism>
<gene>
    <name evidence="13" type="primary">LOC115735336</name>
</gene>
<dbReference type="InterPro" id="IPR017871">
    <property type="entry name" value="ABC_transporter-like_CS"/>
</dbReference>
<dbReference type="PROSITE" id="PS50893">
    <property type="entry name" value="ABC_TRANSPORTER_2"/>
    <property type="match status" value="1"/>
</dbReference>
<feature type="domain" description="ABC transporter" evidence="11">
    <location>
        <begin position="3"/>
        <end position="247"/>
    </location>
</feature>
<dbReference type="GO" id="GO:0005524">
    <property type="term" value="F:ATP binding"/>
    <property type="evidence" value="ECO:0007669"/>
    <property type="project" value="UniProtKB-KW"/>
</dbReference>
<proteinExistence type="inferred from homology"/>
<keyword evidence="12" id="KW-1185">Reference proteome</keyword>
<evidence type="ECO:0000256" key="10">
    <source>
        <dbReference type="SAM" id="Phobius"/>
    </source>
</evidence>
<evidence type="ECO:0000256" key="3">
    <source>
        <dbReference type="ARBA" id="ARBA00022448"/>
    </source>
</evidence>
<feature type="transmembrane region" description="Helical" evidence="10">
    <location>
        <begin position="375"/>
        <end position="397"/>
    </location>
</feature>
<evidence type="ECO:0000256" key="6">
    <source>
        <dbReference type="ARBA" id="ARBA00022840"/>
    </source>
</evidence>
<dbReference type="RefSeq" id="XP_030522404.2">
    <property type="nucleotide sequence ID" value="XM_030666544.2"/>
</dbReference>
<dbReference type="GO" id="GO:0140359">
    <property type="term" value="F:ABC-type transporter activity"/>
    <property type="evidence" value="ECO:0007669"/>
    <property type="project" value="InterPro"/>
</dbReference>
<keyword evidence="8 10" id="KW-0472">Membrane</keyword>
<dbReference type="PANTHER" id="PTHR48042:SF15">
    <property type="entry name" value="ABC TRANSPORTER G FAMILY MEMBER 13"/>
    <property type="match status" value="1"/>
</dbReference>
<dbReference type="PROSITE" id="PS00211">
    <property type="entry name" value="ABC_TRANSPORTER_1"/>
    <property type="match status" value="1"/>
</dbReference>
<sequence>MYLAWNDLSVILPNSGNGHGRKLLKGLSGHAEPGRIMAIMGPSGSGKSTLLDSLAGRLSGNLVMTGSVILNGKTRNLNCGGLAYVTQHDALLGTLTVRETIRYSADLRLPSTMTKDEISGIIESTIEEMGLQDCADRLIGNWHLRGISGGERKRLSIALEILRRPHLLFLDEPTSGLDSASAFFVVQTLRNIACDGRTILSAIHQPSSEVFALFDDLYLLSGGETVYLGGAKLAVEFFAEAGFPCPNNRNPSDHFLLCINSDFDTVATSMGSCRVFTSSLTLSFLKKISNFSTKETQNVLDPATIMTTAEIKALLIQTYRGSKYASKARARIQEIAHIEGLTNRRSEGSPAKWWKQLSTLTRRSFKNMLRDLGYYWIRIVTYIALSICVGTIFFDIGTGYTSIWARGSCGAYIAGYMTFMSIGGFPSFLEEMKVFYHERLNRHYGIAVYILANFLSSFPFVVMMSFASGTIIYYMVKFRSEFSHCLYVCLDLFSSIAVVESCMMIIASLVPNFLMGTILGAGYMGIVMMTSGYFRSLPDLPRAIWRYPLSYINYGAWALQGAYKNDLIGLEFDSPVPDGPKLKGELVLTNILGIKLNYSKWWDLAALLTILICYRLFFFAILKFKERASPIVRTLHAKRTLQKLSKRPSFQKIPSIPSKRHQRLHSLSSQEGLDSPIP</sequence>
<dbReference type="PANTHER" id="PTHR48042">
    <property type="entry name" value="ABC TRANSPORTER G FAMILY MEMBER 11"/>
    <property type="match status" value="1"/>
</dbReference>
<keyword evidence="7 10" id="KW-1133">Transmembrane helix</keyword>
<keyword evidence="5" id="KW-0547">Nucleotide-binding</keyword>
<evidence type="ECO:0000313" key="13">
    <source>
        <dbReference type="RefSeq" id="XP_030522404.2"/>
    </source>
</evidence>
<evidence type="ECO:0000313" key="12">
    <source>
        <dbReference type="Proteomes" id="UP000827889"/>
    </source>
</evidence>
<feature type="transmembrane region" description="Helical" evidence="10">
    <location>
        <begin position="601"/>
        <end position="622"/>
    </location>
</feature>